<evidence type="ECO:0000313" key="3">
    <source>
        <dbReference type="Proteomes" id="UP001159363"/>
    </source>
</evidence>
<feature type="region of interest" description="Disordered" evidence="1">
    <location>
        <begin position="1"/>
        <end position="45"/>
    </location>
</feature>
<evidence type="ECO:0000313" key="2">
    <source>
        <dbReference type="EMBL" id="KAJ8866939.1"/>
    </source>
</evidence>
<feature type="compositionally biased region" description="Polar residues" evidence="1">
    <location>
        <begin position="1"/>
        <end position="18"/>
    </location>
</feature>
<evidence type="ECO:0000256" key="1">
    <source>
        <dbReference type="SAM" id="MobiDB-lite"/>
    </source>
</evidence>
<feature type="compositionally biased region" description="Low complexity" evidence="1">
    <location>
        <begin position="26"/>
        <end position="45"/>
    </location>
</feature>
<gene>
    <name evidence="2" type="ORF">PR048_032801</name>
</gene>
<comment type="caution">
    <text evidence="2">The sequence shown here is derived from an EMBL/GenBank/DDBJ whole genome shotgun (WGS) entry which is preliminary data.</text>
</comment>
<sequence length="116" mass="12805">MSTKCALWYTTSDTSTDAKQPGSVSAPAQPVDTPTTDTATHLTPPINDDEFITMVLHQLPYRHQSGWTGLFDSGLVAFREDLLAFDQIGCLQRQNSSHEEDRPAQHERAPPLQPGN</sequence>
<dbReference type="Proteomes" id="UP001159363">
    <property type="component" value="Chromosome 15"/>
</dbReference>
<reference evidence="2 3" key="1">
    <citation type="submission" date="2023-02" db="EMBL/GenBank/DDBJ databases">
        <title>LHISI_Scaffold_Assembly.</title>
        <authorList>
            <person name="Stuart O.P."/>
            <person name="Cleave R."/>
            <person name="Magrath M.J.L."/>
            <person name="Mikheyev A.S."/>
        </authorList>
    </citation>
    <scope>NUCLEOTIDE SEQUENCE [LARGE SCALE GENOMIC DNA]</scope>
    <source>
        <strain evidence="2">Daus_M_001</strain>
        <tissue evidence="2">Leg muscle</tissue>
    </source>
</reference>
<feature type="region of interest" description="Disordered" evidence="1">
    <location>
        <begin position="93"/>
        <end position="116"/>
    </location>
</feature>
<feature type="compositionally biased region" description="Basic and acidic residues" evidence="1">
    <location>
        <begin position="96"/>
        <end position="109"/>
    </location>
</feature>
<keyword evidence="3" id="KW-1185">Reference proteome</keyword>
<proteinExistence type="predicted"/>
<dbReference type="EMBL" id="JARBHB010000016">
    <property type="protein sequence ID" value="KAJ8866939.1"/>
    <property type="molecule type" value="Genomic_DNA"/>
</dbReference>
<organism evidence="2 3">
    <name type="scientific">Dryococelus australis</name>
    <dbReference type="NCBI Taxonomy" id="614101"/>
    <lineage>
        <taxon>Eukaryota</taxon>
        <taxon>Metazoa</taxon>
        <taxon>Ecdysozoa</taxon>
        <taxon>Arthropoda</taxon>
        <taxon>Hexapoda</taxon>
        <taxon>Insecta</taxon>
        <taxon>Pterygota</taxon>
        <taxon>Neoptera</taxon>
        <taxon>Polyneoptera</taxon>
        <taxon>Phasmatodea</taxon>
        <taxon>Verophasmatodea</taxon>
        <taxon>Anareolatae</taxon>
        <taxon>Phasmatidae</taxon>
        <taxon>Eurycanthinae</taxon>
        <taxon>Dryococelus</taxon>
    </lineage>
</organism>
<protein>
    <submittedName>
        <fullName evidence="2">Uncharacterized protein</fullName>
    </submittedName>
</protein>
<name>A0ABQ9G7D0_9NEOP</name>
<accession>A0ABQ9G7D0</accession>